<dbReference type="AlphaFoldDB" id="A0A845L1A0"/>
<sequence length="235" mass="25078">MSLCRFPLTVINKEEARRYAGMAGTSGEESQFPEERLLAACQEGLLYAEGKAIWKALPYVPERSAIGADPVIVLEGRDIVAHLAGAESVVIMTATIGQSLERAVEEHFAAGRYVQGMLLDAAGTAAVEAVADQANRYIEEEGARRGYRATWRFSPGYGDWPLSVQPALLAAVEAGKLPVSVTEGLMLDPQKSVTAIIGLIPRRNGSIASDKGTGVVCQRGCAACPKKDCLARKES</sequence>
<dbReference type="InterPro" id="IPR037010">
    <property type="entry name" value="VitB12-dep_Met_synth_activ_sf"/>
</dbReference>
<protein>
    <submittedName>
        <fullName evidence="1">Methionine synthase</fullName>
    </submittedName>
</protein>
<dbReference type="SUPFAM" id="SSF56507">
    <property type="entry name" value="Methionine synthase activation domain-like"/>
    <property type="match status" value="1"/>
</dbReference>
<evidence type="ECO:0000313" key="1">
    <source>
        <dbReference type="EMBL" id="MZP28735.1"/>
    </source>
</evidence>
<keyword evidence="2" id="KW-1185">Reference proteome</keyword>
<dbReference type="Gene3D" id="3.40.109.40">
    <property type="match status" value="1"/>
</dbReference>
<proteinExistence type="predicted"/>
<dbReference type="EMBL" id="WXEY01000002">
    <property type="protein sequence ID" value="MZP28735.1"/>
    <property type="molecule type" value="Genomic_DNA"/>
</dbReference>
<name>A0A845L1A0_9FIRM</name>
<evidence type="ECO:0000313" key="2">
    <source>
        <dbReference type="Proteomes" id="UP000463470"/>
    </source>
</evidence>
<dbReference type="OrthoDB" id="9816190at2"/>
<organism evidence="1 2">
    <name type="scientific">Heliomicrobium undosum</name>
    <dbReference type="NCBI Taxonomy" id="121734"/>
    <lineage>
        <taxon>Bacteria</taxon>
        <taxon>Bacillati</taxon>
        <taxon>Bacillota</taxon>
        <taxon>Clostridia</taxon>
        <taxon>Eubacteriales</taxon>
        <taxon>Heliobacteriaceae</taxon>
        <taxon>Heliomicrobium</taxon>
    </lineage>
</organism>
<comment type="caution">
    <text evidence="1">The sequence shown here is derived from an EMBL/GenBank/DDBJ whole genome shotgun (WGS) entry which is preliminary data.</text>
</comment>
<dbReference type="Proteomes" id="UP000463470">
    <property type="component" value="Unassembled WGS sequence"/>
</dbReference>
<accession>A0A845L1A0</accession>
<gene>
    <name evidence="1" type="ORF">GTO91_03295</name>
</gene>
<dbReference type="RefSeq" id="WP_161254779.1">
    <property type="nucleotide sequence ID" value="NZ_WXEY01000002.1"/>
</dbReference>
<reference evidence="1 2" key="1">
    <citation type="submission" date="2020-01" db="EMBL/GenBank/DDBJ databases">
        <title>Whole-genome sequence of Heliobacterium undosum DSM 13378.</title>
        <authorList>
            <person name="Kyndt J.A."/>
            <person name="Meyer T.E."/>
        </authorList>
    </citation>
    <scope>NUCLEOTIDE SEQUENCE [LARGE SCALE GENOMIC DNA]</scope>
    <source>
        <strain evidence="1 2">DSM 13378</strain>
    </source>
</reference>
<dbReference type="GO" id="GO:0008705">
    <property type="term" value="F:methionine synthase activity"/>
    <property type="evidence" value="ECO:0007669"/>
    <property type="project" value="InterPro"/>
</dbReference>